<keyword evidence="3" id="KW-0830">Ubiquinone</keyword>
<dbReference type="FunFam" id="2.60.260.40:FF:000003">
    <property type="entry name" value="NADH dehydrogenase [ubiquinone] iron-sulfur protein 6, mitochondrial"/>
    <property type="match status" value="1"/>
</dbReference>
<evidence type="ECO:0000313" key="3">
    <source>
        <dbReference type="EMBL" id="PSN74532.1"/>
    </source>
</evidence>
<dbReference type="PANTHER" id="PTHR13156:SF0">
    <property type="entry name" value="NADH DEHYDROGENASE [UBIQUINONE] IRON-SULFUR PROTEIN 6, MITOCHONDRIAL"/>
    <property type="match status" value="1"/>
</dbReference>
<feature type="region of interest" description="Disordered" evidence="1">
    <location>
        <begin position="27"/>
        <end position="60"/>
    </location>
</feature>
<dbReference type="EMBL" id="KZ678128">
    <property type="protein sequence ID" value="PSN74532.1"/>
    <property type="molecule type" value="Genomic_DNA"/>
</dbReference>
<dbReference type="AlphaFoldDB" id="A0A2T2PA34"/>
<feature type="compositionally biased region" description="Polar residues" evidence="1">
    <location>
        <begin position="45"/>
        <end position="57"/>
    </location>
</feature>
<reference evidence="3 4" key="1">
    <citation type="journal article" date="2018" name="Front. Microbiol.">
        <title>Genome-Wide Analysis of Corynespora cassiicola Leaf Fall Disease Putative Effectors.</title>
        <authorList>
            <person name="Lopez D."/>
            <person name="Ribeiro S."/>
            <person name="Label P."/>
            <person name="Fumanal B."/>
            <person name="Venisse J.S."/>
            <person name="Kohler A."/>
            <person name="de Oliveira R.R."/>
            <person name="Labutti K."/>
            <person name="Lipzen A."/>
            <person name="Lail K."/>
            <person name="Bauer D."/>
            <person name="Ohm R.A."/>
            <person name="Barry K.W."/>
            <person name="Spatafora J."/>
            <person name="Grigoriev I.V."/>
            <person name="Martin F.M."/>
            <person name="Pujade-Renaud V."/>
        </authorList>
    </citation>
    <scope>NUCLEOTIDE SEQUENCE [LARGE SCALE GENOMIC DNA]</scope>
    <source>
        <strain evidence="3 4">Philippines</strain>
    </source>
</reference>
<dbReference type="Proteomes" id="UP000240883">
    <property type="component" value="Unassembled WGS sequence"/>
</dbReference>
<accession>A0A2T2PA34</accession>
<keyword evidence="4" id="KW-1185">Reference proteome</keyword>
<feature type="compositionally biased region" description="Polar residues" evidence="1">
    <location>
        <begin position="178"/>
        <end position="200"/>
    </location>
</feature>
<dbReference type="InterPro" id="IPR019401">
    <property type="entry name" value="Znf_CHCC"/>
</dbReference>
<dbReference type="Gene3D" id="2.60.260.40">
    <property type="entry name" value="q5lls5 like domains"/>
    <property type="match status" value="1"/>
</dbReference>
<dbReference type="PANTHER" id="PTHR13156">
    <property type="entry name" value="NADH-UBIQUINONE OXIDOREDUCTASE 13 KD-A SUBUNIT"/>
    <property type="match status" value="1"/>
</dbReference>
<feature type="domain" description="Zinc finger CHCC-type" evidence="2">
    <location>
        <begin position="130"/>
        <end position="165"/>
    </location>
</feature>
<dbReference type="GO" id="GO:0006120">
    <property type="term" value="P:mitochondrial electron transport, NADH to ubiquinone"/>
    <property type="evidence" value="ECO:0007669"/>
    <property type="project" value="TreeGrafter"/>
</dbReference>
<organism evidence="3 4">
    <name type="scientific">Corynespora cassiicola Philippines</name>
    <dbReference type="NCBI Taxonomy" id="1448308"/>
    <lineage>
        <taxon>Eukaryota</taxon>
        <taxon>Fungi</taxon>
        <taxon>Dikarya</taxon>
        <taxon>Ascomycota</taxon>
        <taxon>Pezizomycotina</taxon>
        <taxon>Dothideomycetes</taxon>
        <taxon>Pleosporomycetidae</taxon>
        <taxon>Pleosporales</taxon>
        <taxon>Corynesporascaceae</taxon>
        <taxon>Corynespora</taxon>
    </lineage>
</organism>
<protein>
    <submittedName>
        <fullName evidence="3">NADH-ubiquinone oxidoreductase</fullName>
    </submittedName>
</protein>
<sequence>MHALLRTRSAARALPSFIRAYSAPANSVNQVPANDPNPRDPKPNVSATNATPTSSEGSFDKVLQESVVKAEELRTMQAPNRKGIWSRSQQPREKAMTGPRFEQTILEDQPRPYAAIDLIHKQPVRWTHDRIVSCDGGGGPLGHPRVFINTDKPQICWCEYCGVPFANEHHRKHLESLPETSYPLSSQGDAAEVQESQRITNEPLGQR</sequence>
<evidence type="ECO:0000259" key="2">
    <source>
        <dbReference type="Pfam" id="PF10276"/>
    </source>
</evidence>
<evidence type="ECO:0000313" key="4">
    <source>
        <dbReference type="Proteomes" id="UP000240883"/>
    </source>
</evidence>
<dbReference type="Pfam" id="PF10276">
    <property type="entry name" value="zf-CHCC"/>
    <property type="match status" value="1"/>
</dbReference>
<name>A0A2T2PA34_CORCC</name>
<proteinExistence type="predicted"/>
<gene>
    <name evidence="3" type="ORF">BS50DRAFT_567355</name>
</gene>
<dbReference type="GO" id="GO:0005739">
    <property type="term" value="C:mitochondrion"/>
    <property type="evidence" value="ECO:0007669"/>
    <property type="project" value="GOC"/>
</dbReference>
<dbReference type="OrthoDB" id="307899at2759"/>
<feature type="region of interest" description="Disordered" evidence="1">
    <location>
        <begin position="177"/>
        <end position="207"/>
    </location>
</feature>
<evidence type="ECO:0000256" key="1">
    <source>
        <dbReference type="SAM" id="MobiDB-lite"/>
    </source>
</evidence>
<dbReference type="STRING" id="1448308.A0A2T2PA34"/>